<reference evidence="2" key="1">
    <citation type="journal article" date="2023" name="G3 (Bethesda)">
        <title>A reference genome for the long-term kleptoplast-retaining sea slug Elysia crispata morphotype clarki.</title>
        <authorList>
            <person name="Eastman K.E."/>
            <person name="Pendleton A.L."/>
            <person name="Shaikh M.A."/>
            <person name="Suttiyut T."/>
            <person name="Ogas R."/>
            <person name="Tomko P."/>
            <person name="Gavelis G."/>
            <person name="Widhalm J.R."/>
            <person name="Wisecaver J.H."/>
        </authorList>
    </citation>
    <scope>NUCLEOTIDE SEQUENCE</scope>
    <source>
        <strain evidence="2">ECLA1</strain>
    </source>
</reference>
<sequence>MEQTSAHQNPSVLINRPGDQPRLPAAAICTLVMSTGYDVTSTGRPGVYTRVSPLRMSDSVHQSGHWPACDVRLSAGLSLTQSLVPHRLSLQFNDTGVSSSEDSNLLTGVRDRGKIGRTDE</sequence>
<dbReference type="EMBL" id="JAWDGP010005741">
    <property type="protein sequence ID" value="KAK3752758.1"/>
    <property type="molecule type" value="Genomic_DNA"/>
</dbReference>
<evidence type="ECO:0000313" key="2">
    <source>
        <dbReference type="EMBL" id="KAK3752758.1"/>
    </source>
</evidence>
<proteinExistence type="predicted"/>
<comment type="caution">
    <text evidence="2">The sequence shown here is derived from an EMBL/GenBank/DDBJ whole genome shotgun (WGS) entry which is preliminary data.</text>
</comment>
<accession>A0AAE0YPW3</accession>
<feature type="region of interest" description="Disordered" evidence="1">
    <location>
        <begin position="93"/>
        <end position="120"/>
    </location>
</feature>
<gene>
    <name evidence="2" type="ORF">RRG08_047530</name>
</gene>
<dbReference type="Proteomes" id="UP001283361">
    <property type="component" value="Unassembled WGS sequence"/>
</dbReference>
<organism evidence="2 3">
    <name type="scientific">Elysia crispata</name>
    <name type="common">lettuce slug</name>
    <dbReference type="NCBI Taxonomy" id="231223"/>
    <lineage>
        <taxon>Eukaryota</taxon>
        <taxon>Metazoa</taxon>
        <taxon>Spiralia</taxon>
        <taxon>Lophotrochozoa</taxon>
        <taxon>Mollusca</taxon>
        <taxon>Gastropoda</taxon>
        <taxon>Heterobranchia</taxon>
        <taxon>Euthyneura</taxon>
        <taxon>Panpulmonata</taxon>
        <taxon>Sacoglossa</taxon>
        <taxon>Placobranchoidea</taxon>
        <taxon>Plakobranchidae</taxon>
        <taxon>Elysia</taxon>
    </lineage>
</organism>
<feature type="compositionally biased region" description="Polar residues" evidence="1">
    <location>
        <begin position="93"/>
        <end position="106"/>
    </location>
</feature>
<protein>
    <submittedName>
        <fullName evidence="2">Uncharacterized protein</fullName>
    </submittedName>
</protein>
<dbReference type="AlphaFoldDB" id="A0AAE0YPW3"/>
<name>A0AAE0YPW3_9GAST</name>
<evidence type="ECO:0000256" key="1">
    <source>
        <dbReference type="SAM" id="MobiDB-lite"/>
    </source>
</evidence>
<evidence type="ECO:0000313" key="3">
    <source>
        <dbReference type="Proteomes" id="UP001283361"/>
    </source>
</evidence>
<feature type="compositionally biased region" description="Basic and acidic residues" evidence="1">
    <location>
        <begin position="109"/>
        <end position="120"/>
    </location>
</feature>
<keyword evidence="3" id="KW-1185">Reference proteome</keyword>